<gene>
    <name evidence="13" type="ORF">DTER00134_LOCUS7544</name>
</gene>
<organism evidence="13">
    <name type="scientific">Dunaliella tertiolecta</name>
    <name type="common">Green alga</name>
    <dbReference type="NCBI Taxonomy" id="3047"/>
    <lineage>
        <taxon>Eukaryota</taxon>
        <taxon>Viridiplantae</taxon>
        <taxon>Chlorophyta</taxon>
        <taxon>core chlorophytes</taxon>
        <taxon>Chlorophyceae</taxon>
        <taxon>CS clade</taxon>
        <taxon>Chlamydomonadales</taxon>
        <taxon>Dunaliellaceae</taxon>
        <taxon>Dunaliella</taxon>
    </lineage>
</organism>
<sequence length="313" mass="36294">MVQVYAEHLCRRHYSPFISDAVLFRIFLLFTNIALSLVLPVATGGWWKRVKFVHEQPLVRYTEDALLLFEGAMPGQERIWSSSQAVNDQFSDFFIPASIQAYEEDVNFDGKPDTIKFNAKVQGTSPVYGVKALLQFHYEISDDVILKFFGLAYAAHTNALPGGELYLDGELELRQLTPITDKKFNGEFDTRILDSSQSEVAEAVRGSETLQFESIVNSYLNRNYSTTFVDRYPVWKPGAGNSFMLDWNIRIPTHQMITVRPQVIEMLKFAWIQFLATFVAIWFFFHWLQIFVFRYRIFDTRAVSDVQPKTQRF</sequence>
<dbReference type="GO" id="GO:0060170">
    <property type="term" value="C:ciliary membrane"/>
    <property type="evidence" value="ECO:0007669"/>
    <property type="project" value="UniProtKB-SubCell"/>
</dbReference>
<name>A0A7S3QTU9_DUNTE</name>
<dbReference type="PANTHER" id="PTHR14605">
    <property type="entry name" value="CHST5 PROTEIN"/>
    <property type="match status" value="1"/>
</dbReference>
<dbReference type="InterPro" id="IPR019306">
    <property type="entry name" value="TMEM231"/>
</dbReference>
<evidence type="ECO:0000256" key="1">
    <source>
        <dbReference type="ARBA" id="ARBA00004272"/>
    </source>
</evidence>
<comment type="function">
    <text evidence="11">Transmembrane component of the tectonic-like complex, a complex localized at the transition zone of primary cilia and acting as a barrier that prevents diffusion of transmembrane proteins between the cilia and plasma membranes. Required for ciliogenesis and sonic hedgehog/SHH signaling.</text>
</comment>
<dbReference type="GO" id="GO:0032880">
    <property type="term" value="P:regulation of protein localization"/>
    <property type="evidence" value="ECO:0007669"/>
    <property type="project" value="TreeGrafter"/>
</dbReference>
<dbReference type="Pfam" id="PF10149">
    <property type="entry name" value="TM231"/>
    <property type="match status" value="1"/>
</dbReference>
<evidence type="ECO:0000313" key="13">
    <source>
        <dbReference type="EMBL" id="CAE0492471.1"/>
    </source>
</evidence>
<evidence type="ECO:0000256" key="3">
    <source>
        <dbReference type="ARBA" id="ARBA00015087"/>
    </source>
</evidence>
<evidence type="ECO:0000256" key="9">
    <source>
        <dbReference type="ARBA" id="ARBA00023180"/>
    </source>
</evidence>
<evidence type="ECO:0000256" key="7">
    <source>
        <dbReference type="ARBA" id="ARBA00023069"/>
    </source>
</evidence>
<keyword evidence="6 12" id="KW-1133">Transmembrane helix</keyword>
<evidence type="ECO:0000256" key="12">
    <source>
        <dbReference type="SAM" id="Phobius"/>
    </source>
</evidence>
<evidence type="ECO:0000256" key="2">
    <source>
        <dbReference type="ARBA" id="ARBA00009082"/>
    </source>
</evidence>
<keyword evidence="7" id="KW-0969">Cilium</keyword>
<keyword evidence="8 12" id="KW-0472">Membrane</keyword>
<evidence type="ECO:0000256" key="11">
    <source>
        <dbReference type="ARBA" id="ARBA00024803"/>
    </source>
</evidence>
<accession>A0A7S3QTU9</accession>
<protein>
    <recommendedName>
        <fullName evidence="3">Transmembrane protein 231</fullName>
    </recommendedName>
</protein>
<feature type="transmembrane region" description="Helical" evidence="12">
    <location>
        <begin position="269"/>
        <end position="288"/>
    </location>
</feature>
<reference evidence="13" key="1">
    <citation type="submission" date="2021-01" db="EMBL/GenBank/DDBJ databases">
        <authorList>
            <person name="Corre E."/>
            <person name="Pelletier E."/>
            <person name="Niang G."/>
            <person name="Scheremetjew M."/>
            <person name="Finn R."/>
            <person name="Kale V."/>
            <person name="Holt S."/>
            <person name="Cochrane G."/>
            <person name="Meng A."/>
            <person name="Brown T."/>
            <person name="Cohen L."/>
        </authorList>
    </citation>
    <scope>NUCLEOTIDE SEQUENCE</scope>
    <source>
        <strain evidence="13">CCMP1320</strain>
    </source>
</reference>
<dbReference type="EMBL" id="HBIP01013178">
    <property type="protein sequence ID" value="CAE0492471.1"/>
    <property type="molecule type" value="Transcribed_RNA"/>
</dbReference>
<feature type="transmembrane region" description="Helical" evidence="12">
    <location>
        <begin position="22"/>
        <end position="42"/>
    </location>
</feature>
<keyword evidence="10" id="KW-0966">Cell projection</keyword>
<keyword evidence="9" id="KW-0325">Glycoprotein</keyword>
<comment type="similarity">
    <text evidence="2">Belongs to the TMEM231 family.</text>
</comment>
<keyword evidence="4" id="KW-1003">Cell membrane</keyword>
<proteinExistence type="inferred from homology"/>
<evidence type="ECO:0000256" key="8">
    <source>
        <dbReference type="ARBA" id="ARBA00023136"/>
    </source>
</evidence>
<evidence type="ECO:0000256" key="5">
    <source>
        <dbReference type="ARBA" id="ARBA00022692"/>
    </source>
</evidence>
<evidence type="ECO:0000256" key="6">
    <source>
        <dbReference type="ARBA" id="ARBA00022989"/>
    </source>
</evidence>
<comment type="subcellular location">
    <subcellularLocation>
        <location evidence="1">Cell projection</location>
        <location evidence="1">Cilium membrane</location>
        <topology evidence="1">Multi-pass membrane protein</topology>
    </subcellularLocation>
</comment>
<evidence type="ECO:0000256" key="10">
    <source>
        <dbReference type="ARBA" id="ARBA00023273"/>
    </source>
</evidence>
<dbReference type="GO" id="GO:0060271">
    <property type="term" value="P:cilium assembly"/>
    <property type="evidence" value="ECO:0007669"/>
    <property type="project" value="TreeGrafter"/>
</dbReference>
<evidence type="ECO:0000256" key="4">
    <source>
        <dbReference type="ARBA" id="ARBA00022475"/>
    </source>
</evidence>
<dbReference type="PANTHER" id="PTHR14605:SF1">
    <property type="entry name" value="TRANSMEMBRANE PROTEIN 231"/>
    <property type="match status" value="1"/>
</dbReference>
<keyword evidence="5 12" id="KW-0812">Transmembrane</keyword>
<dbReference type="GO" id="GO:0035869">
    <property type="term" value="C:ciliary transition zone"/>
    <property type="evidence" value="ECO:0007669"/>
    <property type="project" value="TreeGrafter"/>
</dbReference>
<dbReference type="AlphaFoldDB" id="A0A7S3QTU9"/>